<evidence type="ECO:0000313" key="1">
    <source>
        <dbReference type="EMBL" id="KAK1938741.1"/>
    </source>
</evidence>
<organism evidence="1 2">
    <name type="scientific">Babesia divergens</name>
    <dbReference type="NCBI Taxonomy" id="32595"/>
    <lineage>
        <taxon>Eukaryota</taxon>
        <taxon>Sar</taxon>
        <taxon>Alveolata</taxon>
        <taxon>Apicomplexa</taxon>
        <taxon>Aconoidasida</taxon>
        <taxon>Piroplasmida</taxon>
        <taxon>Babesiidae</taxon>
        <taxon>Babesia</taxon>
    </lineage>
</organism>
<dbReference type="Proteomes" id="UP001195914">
    <property type="component" value="Unassembled WGS sequence"/>
</dbReference>
<sequence length="265" mass="30561">MPRGGHRGCLFAVSGRATTAFGRRRRRGLYHHCTNEIFRPAWGPVRQPALLLNSKLPNWSSDALTPAEKVPSKPQYHRDARLAWPVQRNAFVLNMYRRNVQRYFQPAAAANSDHIRSYIYNVLEPSYRKGFSGIGMDFTSNSMGPVRHICEVVREVNAASAPSLELKYQEDHVPRFRRLESLLRQSDAWRTVAPLQESCSNPFPHVNESASLVRDLALSEVLYTRSNHRLARRAHPKWYTARYRKFMDKKALQEKLMQLKLESGS</sequence>
<keyword evidence="2" id="KW-1185">Reference proteome</keyword>
<proteinExistence type="predicted"/>
<name>A0AAD9GHV3_BABDI</name>
<reference evidence="1" key="1">
    <citation type="journal article" date="2014" name="Nucleic Acids Res.">
        <title>The evolutionary dynamics of variant antigen genes in Babesia reveal a history of genomic innovation underlying host-parasite interaction.</title>
        <authorList>
            <person name="Jackson A.P."/>
            <person name="Otto T.D."/>
            <person name="Darby A."/>
            <person name="Ramaprasad A."/>
            <person name="Xia D."/>
            <person name="Echaide I.E."/>
            <person name="Farber M."/>
            <person name="Gahlot S."/>
            <person name="Gamble J."/>
            <person name="Gupta D."/>
            <person name="Gupta Y."/>
            <person name="Jackson L."/>
            <person name="Malandrin L."/>
            <person name="Malas T.B."/>
            <person name="Moussa E."/>
            <person name="Nair M."/>
            <person name="Reid A.J."/>
            <person name="Sanders M."/>
            <person name="Sharma J."/>
            <person name="Tracey A."/>
            <person name="Quail M.A."/>
            <person name="Weir W."/>
            <person name="Wastling J.M."/>
            <person name="Hall N."/>
            <person name="Willadsen P."/>
            <person name="Lingelbach K."/>
            <person name="Shiels B."/>
            <person name="Tait A."/>
            <person name="Berriman M."/>
            <person name="Allred D.R."/>
            <person name="Pain A."/>
        </authorList>
    </citation>
    <scope>NUCLEOTIDE SEQUENCE</scope>
    <source>
        <strain evidence="1">1802A</strain>
    </source>
</reference>
<dbReference type="EMBL" id="JAHBMH010000024">
    <property type="protein sequence ID" value="KAK1938741.1"/>
    <property type="molecule type" value="Genomic_DNA"/>
</dbReference>
<comment type="caution">
    <text evidence="1">The sequence shown here is derived from an EMBL/GenBank/DDBJ whole genome shotgun (WGS) entry which is preliminary data.</text>
</comment>
<accession>A0AAD9GHV3</accession>
<reference evidence="1" key="2">
    <citation type="submission" date="2021-05" db="EMBL/GenBank/DDBJ databases">
        <authorList>
            <person name="Pain A."/>
        </authorList>
    </citation>
    <scope>NUCLEOTIDE SEQUENCE</scope>
    <source>
        <strain evidence="1">1802A</strain>
    </source>
</reference>
<gene>
    <name evidence="1" type="ORF">X943_003989</name>
</gene>
<protein>
    <submittedName>
        <fullName evidence="1">Uncharacterized protein</fullName>
    </submittedName>
</protein>
<evidence type="ECO:0000313" key="2">
    <source>
        <dbReference type="Proteomes" id="UP001195914"/>
    </source>
</evidence>
<dbReference type="AlphaFoldDB" id="A0AAD9GHV3"/>